<dbReference type="GO" id="GO:0004016">
    <property type="term" value="F:adenylate cyclase activity"/>
    <property type="evidence" value="ECO:0007669"/>
    <property type="project" value="UniProtKB-ARBA"/>
</dbReference>
<sequence length="328" mass="36100">MSEEPGSLAGRLEQLLLGGEPCYTRRDLVERAELPLETAEELWRALGFAHVGDDQRIFTQADLEALKSVTQLFDAGIVDRDSSTTLVRSWGRSFARLAEWQATLFARVAAEAPDPEARVGELADDVIPLVASLQEYVWRRHLMAASGRLLDRPEGDAPTRAVGFVDIVGYTSTSQHLDESELLALVEGFESTASSTVVEHGGQLIKTIGDEVLFVVDDPVEAVRVARVLSERHAEDEEFPEVRAGVAYGAVYSRLGDVYGSTVNLASRLTSLARPGTVLADGGAHEALTEADPDEAEFRLRRIRRASVKGYHHVEAWRVKRPRKRDEG</sequence>
<feature type="domain" description="Guanylate cyclase" evidence="2">
    <location>
        <begin position="161"/>
        <end position="270"/>
    </location>
</feature>
<organism evidence="3 4">
    <name type="scientific">Marmoricola endophyticus</name>
    <dbReference type="NCBI Taxonomy" id="2040280"/>
    <lineage>
        <taxon>Bacteria</taxon>
        <taxon>Bacillati</taxon>
        <taxon>Actinomycetota</taxon>
        <taxon>Actinomycetes</taxon>
        <taxon>Propionibacteriales</taxon>
        <taxon>Nocardioidaceae</taxon>
        <taxon>Marmoricola</taxon>
    </lineage>
</organism>
<accession>A0A917BKE8</accession>
<proteinExistence type="inferred from homology"/>
<gene>
    <name evidence="3" type="ORF">GCM10011519_20800</name>
</gene>
<dbReference type="RefSeq" id="WP_229660769.1">
    <property type="nucleotide sequence ID" value="NZ_BMKQ01000001.1"/>
</dbReference>
<evidence type="ECO:0000256" key="1">
    <source>
        <dbReference type="ARBA" id="ARBA00005381"/>
    </source>
</evidence>
<evidence type="ECO:0000259" key="2">
    <source>
        <dbReference type="PROSITE" id="PS50125"/>
    </source>
</evidence>
<dbReference type="InterPro" id="IPR001054">
    <property type="entry name" value="A/G_cyclase"/>
</dbReference>
<name>A0A917BKE8_9ACTN</name>
<dbReference type="SUPFAM" id="SSF55073">
    <property type="entry name" value="Nucleotide cyclase"/>
    <property type="match status" value="1"/>
</dbReference>
<dbReference type="InterPro" id="IPR050697">
    <property type="entry name" value="Adenylyl/Guanylyl_Cyclase_3/4"/>
</dbReference>
<comment type="similarity">
    <text evidence="1">Belongs to the adenylyl cyclase class-3 family.</text>
</comment>
<dbReference type="Pfam" id="PF00211">
    <property type="entry name" value="Guanylate_cyc"/>
    <property type="match status" value="1"/>
</dbReference>
<dbReference type="PROSITE" id="PS50125">
    <property type="entry name" value="GUANYLATE_CYCLASE_2"/>
    <property type="match status" value="1"/>
</dbReference>
<dbReference type="AlphaFoldDB" id="A0A917BKE8"/>
<dbReference type="GO" id="GO:0009190">
    <property type="term" value="P:cyclic nucleotide biosynthetic process"/>
    <property type="evidence" value="ECO:0007669"/>
    <property type="project" value="InterPro"/>
</dbReference>
<dbReference type="PANTHER" id="PTHR43081">
    <property type="entry name" value="ADENYLATE CYCLASE, TERMINAL-DIFFERENTIATION SPECIFIC-RELATED"/>
    <property type="match status" value="1"/>
</dbReference>
<comment type="caution">
    <text evidence="3">The sequence shown here is derived from an EMBL/GenBank/DDBJ whole genome shotgun (WGS) entry which is preliminary data.</text>
</comment>
<dbReference type="Proteomes" id="UP000649179">
    <property type="component" value="Unassembled WGS sequence"/>
</dbReference>
<protein>
    <submittedName>
        <fullName evidence="3">Adenylate/guanylate cyclase domain-containing protein</fullName>
    </submittedName>
</protein>
<dbReference type="Gene3D" id="3.30.70.1230">
    <property type="entry name" value="Nucleotide cyclase"/>
    <property type="match status" value="1"/>
</dbReference>
<evidence type="ECO:0000313" key="4">
    <source>
        <dbReference type="Proteomes" id="UP000649179"/>
    </source>
</evidence>
<keyword evidence="4" id="KW-1185">Reference proteome</keyword>
<dbReference type="CDD" id="cd07302">
    <property type="entry name" value="CHD"/>
    <property type="match status" value="1"/>
</dbReference>
<dbReference type="InterPro" id="IPR029787">
    <property type="entry name" value="Nucleotide_cyclase"/>
</dbReference>
<evidence type="ECO:0000313" key="3">
    <source>
        <dbReference type="EMBL" id="GGF46658.1"/>
    </source>
</evidence>
<reference evidence="3" key="1">
    <citation type="journal article" date="2014" name="Int. J. Syst. Evol. Microbiol.">
        <title>Complete genome sequence of Corynebacterium casei LMG S-19264T (=DSM 44701T), isolated from a smear-ripened cheese.</title>
        <authorList>
            <consortium name="US DOE Joint Genome Institute (JGI-PGF)"/>
            <person name="Walter F."/>
            <person name="Albersmeier A."/>
            <person name="Kalinowski J."/>
            <person name="Ruckert C."/>
        </authorList>
    </citation>
    <scope>NUCLEOTIDE SEQUENCE</scope>
    <source>
        <strain evidence="3">CGMCC 1.16067</strain>
    </source>
</reference>
<dbReference type="EMBL" id="BMKQ01000001">
    <property type="protein sequence ID" value="GGF46658.1"/>
    <property type="molecule type" value="Genomic_DNA"/>
</dbReference>
<dbReference type="PANTHER" id="PTHR43081:SF1">
    <property type="entry name" value="ADENYLATE CYCLASE, TERMINAL-DIFFERENTIATION SPECIFIC"/>
    <property type="match status" value="1"/>
</dbReference>
<reference evidence="3" key="2">
    <citation type="submission" date="2020-09" db="EMBL/GenBank/DDBJ databases">
        <authorList>
            <person name="Sun Q."/>
            <person name="Zhou Y."/>
        </authorList>
    </citation>
    <scope>NUCLEOTIDE SEQUENCE</scope>
    <source>
        <strain evidence="3">CGMCC 1.16067</strain>
    </source>
</reference>
<dbReference type="GO" id="GO:0035556">
    <property type="term" value="P:intracellular signal transduction"/>
    <property type="evidence" value="ECO:0007669"/>
    <property type="project" value="InterPro"/>
</dbReference>